<name>A0ABX0IW71_9FLAO</name>
<dbReference type="Gene3D" id="3.40.50.1820">
    <property type="entry name" value="alpha/beta hydrolase"/>
    <property type="match status" value="1"/>
</dbReference>
<accession>A0ABX0IW71</accession>
<reference evidence="1 2" key="2">
    <citation type="submission" date="2019-05" db="EMBL/GenBank/DDBJ databases">
        <authorList>
            <person name="Lianzixin W."/>
        </authorList>
    </citation>
    <scope>NUCLEOTIDE SEQUENCE [LARGE SCALE GENOMIC DNA]</scope>
    <source>
        <strain evidence="1 2">EC11</strain>
    </source>
</reference>
<protein>
    <recommendedName>
        <fullName evidence="3">Phospholipase/carboxylesterase/thioesterase domain-containing protein</fullName>
    </recommendedName>
</protein>
<organism evidence="1 2">
    <name type="scientific">Flavobacterium jejuense</name>
    <dbReference type="NCBI Taxonomy" id="1544455"/>
    <lineage>
        <taxon>Bacteria</taxon>
        <taxon>Pseudomonadati</taxon>
        <taxon>Bacteroidota</taxon>
        <taxon>Flavobacteriia</taxon>
        <taxon>Flavobacteriales</taxon>
        <taxon>Flavobacteriaceae</taxon>
        <taxon>Flavobacterium</taxon>
    </lineage>
</organism>
<sequence length="324" mass="37074">MNDMNKTFLIIISIFSNICCSGQEFEKVIISEQDTSNLYVNDNDSTELYYLKLVPKLKPIGVVMVLPSGGETVQDLLKQIEIPHLAYDNNILTIIPSINWGTETREVEIEVLDKIIKEVVKAHNIPEENFVLGGLSNGGMISLTYAEISKKEKGSTFMIPKGVFGLDIPLDKAHMYQYCIREINRNFSEVGVNEARWIMNNYNQTYGGSPKEFPERYIEASIYSNGAEKGGNAQYLKDIPIRMYTDLDVEWLINQRRRDLYDWNGTDIVAMINDLKLMGNQDANVIITMGKGVRLDGRRHPHSWSIMDNQDCMNWIINLFENKK</sequence>
<keyword evidence="2" id="KW-1185">Reference proteome</keyword>
<comment type="caution">
    <text evidence="1">The sequence shown here is derived from an EMBL/GenBank/DDBJ whole genome shotgun (WGS) entry which is preliminary data.</text>
</comment>
<dbReference type="RefSeq" id="WP_140964219.1">
    <property type="nucleotide sequence ID" value="NZ_VEVQ02000017.1"/>
</dbReference>
<dbReference type="Proteomes" id="UP000817854">
    <property type="component" value="Unassembled WGS sequence"/>
</dbReference>
<proteinExistence type="predicted"/>
<dbReference type="EMBL" id="VEVQ02000017">
    <property type="protein sequence ID" value="NHN27708.1"/>
    <property type="molecule type" value="Genomic_DNA"/>
</dbReference>
<reference evidence="1 2" key="3">
    <citation type="submission" date="2020-02" db="EMBL/GenBank/DDBJ databases">
        <title>Flavobacterium profundi sp. nov., isolated from a deep-sea seamount.</title>
        <authorList>
            <person name="Zhang D.-C."/>
        </authorList>
    </citation>
    <scope>NUCLEOTIDE SEQUENCE [LARGE SCALE GENOMIC DNA]</scope>
    <source>
        <strain evidence="1 2">EC11</strain>
    </source>
</reference>
<reference evidence="2" key="1">
    <citation type="submission" date="2019-05" db="EMBL/GenBank/DDBJ databases">
        <title>Flavobacterium profundi sp. nov., isolated from a deep-sea seamount.</title>
        <authorList>
            <person name="Zhang D.-C."/>
        </authorList>
    </citation>
    <scope>NUCLEOTIDE SEQUENCE [LARGE SCALE GENOMIC DNA]</scope>
    <source>
        <strain evidence="2">EC11</strain>
    </source>
</reference>
<evidence type="ECO:0008006" key="3">
    <source>
        <dbReference type="Google" id="ProtNLM"/>
    </source>
</evidence>
<gene>
    <name evidence="1" type="ORF">FIA58_018660</name>
</gene>
<dbReference type="InterPro" id="IPR029058">
    <property type="entry name" value="AB_hydrolase_fold"/>
</dbReference>
<evidence type="ECO:0000313" key="2">
    <source>
        <dbReference type="Proteomes" id="UP000817854"/>
    </source>
</evidence>
<evidence type="ECO:0000313" key="1">
    <source>
        <dbReference type="EMBL" id="NHN27708.1"/>
    </source>
</evidence>
<dbReference type="SUPFAM" id="SSF53474">
    <property type="entry name" value="alpha/beta-Hydrolases"/>
    <property type="match status" value="1"/>
</dbReference>